<name>A0A5F9DUP4_RABIT</name>
<evidence type="ECO:0000256" key="1">
    <source>
        <dbReference type="ARBA" id="ARBA00011040"/>
    </source>
</evidence>
<dbReference type="GO" id="GO:0005524">
    <property type="term" value="F:ATP binding"/>
    <property type="evidence" value="ECO:0007669"/>
    <property type="project" value="InterPro"/>
</dbReference>
<dbReference type="PANTHER" id="PTHR10803">
    <property type="entry name" value="ARSENICAL PUMP-DRIVING ATPASE ARSENITE-TRANSLOCATING ATPASE"/>
    <property type="match status" value="1"/>
</dbReference>
<dbReference type="PANTHER" id="PTHR10803:SF3">
    <property type="entry name" value="ATPASE GET3"/>
    <property type="match status" value="1"/>
</dbReference>
<dbReference type="STRING" id="9986.ENSOCUP00000049667"/>
<dbReference type="GeneTree" id="ENSGT00390000003817"/>
<evidence type="ECO:0000313" key="5">
    <source>
        <dbReference type="Proteomes" id="UP000001811"/>
    </source>
</evidence>
<reference evidence="4 5" key="1">
    <citation type="journal article" date="2011" name="Nature">
        <title>A high-resolution map of human evolutionary constraint using 29 mammals.</title>
        <authorList>
            <person name="Lindblad-Toh K."/>
            <person name="Garber M."/>
            <person name="Zuk O."/>
            <person name="Lin M.F."/>
            <person name="Parker B.J."/>
            <person name="Washietl S."/>
            <person name="Kheradpour P."/>
            <person name="Ernst J."/>
            <person name="Jordan G."/>
            <person name="Mauceli E."/>
            <person name="Ward L.D."/>
            <person name="Lowe C.B."/>
            <person name="Holloway A.K."/>
            <person name="Clamp M."/>
            <person name="Gnerre S."/>
            <person name="Alfoldi J."/>
            <person name="Beal K."/>
            <person name="Chang J."/>
            <person name="Clawson H."/>
            <person name="Cuff J."/>
            <person name="Di Palma F."/>
            <person name="Fitzgerald S."/>
            <person name="Flicek P."/>
            <person name="Guttman M."/>
            <person name="Hubisz M.J."/>
            <person name="Jaffe D.B."/>
            <person name="Jungreis I."/>
            <person name="Kent W.J."/>
            <person name="Kostka D."/>
            <person name="Lara M."/>
            <person name="Martins A.L."/>
            <person name="Massingham T."/>
            <person name="Moltke I."/>
            <person name="Raney B.J."/>
            <person name="Rasmussen M.D."/>
            <person name="Robinson J."/>
            <person name="Stark A."/>
            <person name="Vilella A.J."/>
            <person name="Wen J."/>
            <person name="Xie X."/>
            <person name="Zody M.C."/>
            <person name="Baldwin J."/>
            <person name="Bloom T."/>
            <person name="Chin C.W."/>
            <person name="Heiman D."/>
            <person name="Nicol R."/>
            <person name="Nusbaum C."/>
            <person name="Young S."/>
            <person name="Wilkinson J."/>
            <person name="Worley K.C."/>
            <person name="Kovar C.L."/>
            <person name="Muzny D.M."/>
            <person name="Gibbs R.A."/>
            <person name="Cree A."/>
            <person name="Dihn H.H."/>
            <person name="Fowler G."/>
            <person name="Jhangiani S."/>
            <person name="Joshi V."/>
            <person name="Lee S."/>
            <person name="Lewis L.R."/>
            <person name="Nazareth L.V."/>
            <person name="Okwuonu G."/>
            <person name="Santibanez J."/>
            <person name="Warren W.C."/>
            <person name="Mardis E.R."/>
            <person name="Weinstock G.M."/>
            <person name="Wilson R.K."/>
            <person name="Delehaunty K."/>
            <person name="Dooling D."/>
            <person name="Fronik C."/>
            <person name="Fulton L."/>
            <person name="Fulton B."/>
            <person name="Graves T."/>
            <person name="Minx P."/>
            <person name="Sodergren E."/>
            <person name="Birney E."/>
            <person name="Margulies E.H."/>
            <person name="Herrero J."/>
            <person name="Green E.D."/>
            <person name="Haussler D."/>
            <person name="Siepel A."/>
            <person name="Goldman N."/>
            <person name="Pollard K.S."/>
            <person name="Pedersen J.S."/>
            <person name="Lander E.S."/>
            <person name="Kellis M."/>
        </authorList>
    </citation>
    <scope>NUCLEOTIDE SEQUENCE [LARGE SCALE GENOMIC DNA]</scope>
    <source>
        <strain evidence="4 5">Thorbecke inbred</strain>
    </source>
</reference>
<dbReference type="Ensembl" id="ENSOCUT00000027739.2">
    <property type="protein sequence ID" value="ENSOCUP00000049667.1"/>
    <property type="gene ID" value="ENSOCUG00000021729.2"/>
</dbReference>
<comment type="similarity">
    <text evidence="1">Belongs to the arsA ATPase family.</text>
</comment>
<dbReference type="EMBL" id="AAGW02066268">
    <property type="status" value="NOT_ANNOTATED_CDS"/>
    <property type="molecule type" value="Genomic_DNA"/>
</dbReference>
<evidence type="ECO:0000256" key="2">
    <source>
        <dbReference type="SAM" id="MobiDB-lite"/>
    </source>
</evidence>
<reference evidence="4" key="2">
    <citation type="submission" date="2025-08" db="UniProtKB">
        <authorList>
            <consortium name="Ensembl"/>
        </authorList>
    </citation>
    <scope>IDENTIFICATION</scope>
    <source>
        <strain evidence="4">Thorbecke</strain>
    </source>
</reference>
<accession>A0A5F9DUP4</accession>
<dbReference type="GO" id="GO:0071816">
    <property type="term" value="P:tail-anchored membrane protein insertion into ER membrane"/>
    <property type="evidence" value="ECO:0007669"/>
    <property type="project" value="TreeGrafter"/>
</dbReference>
<dbReference type="Pfam" id="PF02374">
    <property type="entry name" value="ArsA_ATPase"/>
    <property type="match status" value="1"/>
</dbReference>
<proteinExistence type="inferred from homology"/>
<evidence type="ECO:0000313" key="4">
    <source>
        <dbReference type="Ensembl" id="ENSOCUP00000049667.1"/>
    </source>
</evidence>
<keyword evidence="5" id="KW-1185">Reference proteome</keyword>
<dbReference type="InterPro" id="IPR027417">
    <property type="entry name" value="P-loop_NTPase"/>
</dbReference>
<dbReference type="Proteomes" id="UP000001811">
    <property type="component" value="Chromosome 10"/>
</dbReference>
<feature type="region of interest" description="Disordered" evidence="2">
    <location>
        <begin position="178"/>
        <end position="234"/>
    </location>
</feature>
<dbReference type="GO" id="GO:0043529">
    <property type="term" value="C:GET complex"/>
    <property type="evidence" value="ECO:0007669"/>
    <property type="project" value="TreeGrafter"/>
</dbReference>
<protein>
    <recommendedName>
        <fullName evidence="3">ArsA/GET3 Anion-transporting ATPase-like domain-containing protein</fullName>
    </recommendedName>
</protein>
<feature type="domain" description="ArsA/GET3 Anion-transporting ATPase-like" evidence="3">
    <location>
        <begin position="18"/>
        <end position="177"/>
    </location>
</feature>
<dbReference type="AlphaFoldDB" id="A0A5F9DUP4"/>
<dbReference type="InterPro" id="IPR016300">
    <property type="entry name" value="ATPase_ArsA/GET3"/>
</dbReference>
<organism evidence="4 5">
    <name type="scientific">Oryctolagus cuniculus</name>
    <name type="common">Rabbit</name>
    <dbReference type="NCBI Taxonomy" id="9986"/>
    <lineage>
        <taxon>Eukaryota</taxon>
        <taxon>Metazoa</taxon>
        <taxon>Chordata</taxon>
        <taxon>Craniata</taxon>
        <taxon>Vertebrata</taxon>
        <taxon>Euteleostomi</taxon>
        <taxon>Mammalia</taxon>
        <taxon>Eutheria</taxon>
        <taxon>Euarchontoglires</taxon>
        <taxon>Glires</taxon>
        <taxon>Lagomorpha</taxon>
        <taxon>Leporidae</taxon>
        <taxon>Oryctolagus</taxon>
    </lineage>
</organism>
<dbReference type="InterPro" id="IPR025723">
    <property type="entry name" value="ArsA/GET3_ATPase-like"/>
</dbReference>
<evidence type="ECO:0000259" key="3">
    <source>
        <dbReference type="Pfam" id="PF02374"/>
    </source>
</evidence>
<dbReference type="Gene3D" id="3.40.50.300">
    <property type="entry name" value="P-loop containing nucleotide triphosphate hydrolases"/>
    <property type="match status" value="1"/>
</dbReference>
<dbReference type="SUPFAM" id="SSF52540">
    <property type="entry name" value="P-loop containing nucleoside triphosphate hydrolases"/>
    <property type="match status" value="1"/>
</dbReference>
<dbReference type="InParanoid" id="A0A5F9DUP4"/>
<reference evidence="4" key="3">
    <citation type="submission" date="2025-09" db="UniProtKB">
        <authorList>
            <consortium name="Ensembl"/>
        </authorList>
    </citation>
    <scope>IDENTIFICATION</scope>
    <source>
        <strain evidence="4">Thorbecke</strain>
    </source>
</reference>
<dbReference type="GO" id="GO:0016887">
    <property type="term" value="F:ATP hydrolysis activity"/>
    <property type="evidence" value="ECO:0007669"/>
    <property type="project" value="InterPro"/>
</dbReference>
<sequence>VEMDPRLGVAELKDHMLRAEMMGEAVSAFLGVSEAMSDAEVGRLVKGGNFSVVASDTVPMGHTLRPLNFLTVEERGLGRLMQLKHQISPFVLQMCRVLGPGGRDTDQLPPSWRRRCWLSARSASSSRTPTTFVCVCVTEFLSLYKMEQLTQELAKCTMDTHDIIVTALLPHLEEPCRTRGPLQDAGQVPGPDEGPARRLPHREAAAVTPRGAGGDKVNTFSTLLLEPYTPPRAQ</sequence>